<protein>
    <submittedName>
        <fullName evidence="1">Uncharacterized protein</fullName>
    </submittedName>
</protein>
<comment type="caution">
    <text evidence="1">The sequence shown here is derived from an EMBL/GenBank/DDBJ whole genome shotgun (WGS) entry which is preliminary data.</text>
</comment>
<proteinExistence type="predicted"/>
<dbReference type="Proteomes" id="UP000821845">
    <property type="component" value="Chromosome 3"/>
</dbReference>
<keyword evidence="2" id="KW-1185">Reference proteome</keyword>
<dbReference type="EMBL" id="CM023483">
    <property type="protein sequence ID" value="KAH6937015.1"/>
    <property type="molecule type" value="Genomic_DNA"/>
</dbReference>
<accession>A0ACB7SQR5</accession>
<organism evidence="1 2">
    <name type="scientific">Hyalomma asiaticum</name>
    <name type="common">Tick</name>
    <dbReference type="NCBI Taxonomy" id="266040"/>
    <lineage>
        <taxon>Eukaryota</taxon>
        <taxon>Metazoa</taxon>
        <taxon>Ecdysozoa</taxon>
        <taxon>Arthropoda</taxon>
        <taxon>Chelicerata</taxon>
        <taxon>Arachnida</taxon>
        <taxon>Acari</taxon>
        <taxon>Parasitiformes</taxon>
        <taxon>Ixodida</taxon>
        <taxon>Ixodoidea</taxon>
        <taxon>Ixodidae</taxon>
        <taxon>Hyalomminae</taxon>
        <taxon>Hyalomma</taxon>
    </lineage>
</organism>
<reference evidence="1" key="1">
    <citation type="submission" date="2020-05" db="EMBL/GenBank/DDBJ databases">
        <title>Large-scale comparative analyses of tick genomes elucidate their genetic diversity and vector capacities.</title>
        <authorList>
            <person name="Jia N."/>
            <person name="Wang J."/>
            <person name="Shi W."/>
            <person name="Du L."/>
            <person name="Sun Y."/>
            <person name="Zhan W."/>
            <person name="Jiang J."/>
            <person name="Wang Q."/>
            <person name="Zhang B."/>
            <person name="Ji P."/>
            <person name="Sakyi L.B."/>
            <person name="Cui X."/>
            <person name="Yuan T."/>
            <person name="Jiang B."/>
            <person name="Yang W."/>
            <person name="Lam T.T.-Y."/>
            <person name="Chang Q."/>
            <person name="Ding S."/>
            <person name="Wang X."/>
            <person name="Zhu J."/>
            <person name="Ruan X."/>
            <person name="Zhao L."/>
            <person name="Wei J."/>
            <person name="Que T."/>
            <person name="Du C."/>
            <person name="Cheng J."/>
            <person name="Dai P."/>
            <person name="Han X."/>
            <person name="Huang E."/>
            <person name="Gao Y."/>
            <person name="Liu J."/>
            <person name="Shao H."/>
            <person name="Ye R."/>
            <person name="Li L."/>
            <person name="Wei W."/>
            <person name="Wang X."/>
            <person name="Wang C."/>
            <person name="Yang T."/>
            <person name="Huo Q."/>
            <person name="Li W."/>
            <person name="Guo W."/>
            <person name="Chen H."/>
            <person name="Zhou L."/>
            <person name="Ni X."/>
            <person name="Tian J."/>
            <person name="Zhou Y."/>
            <person name="Sheng Y."/>
            <person name="Liu T."/>
            <person name="Pan Y."/>
            <person name="Xia L."/>
            <person name="Li J."/>
            <person name="Zhao F."/>
            <person name="Cao W."/>
        </authorList>
    </citation>
    <scope>NUCLEOTIDE SEQUENCE</scope>
    <source>
        <strain evidence="1">Hyas-2018</strain>
    </source>
</reference>
<evidence type="ECO:0000313" key="2">
    <source>
        <dbReference type="Proteomes" id="UP000821845"/>
    </source>
</evidence>
<name>A0ACB7SQR5_HYAAI</name>
<evidence type="ECO:0000313" key="1">
    <source>
        <dbReference type="EMBL" id="KAH6937015.1"/>
    </source>
</evidence>
<sequence>MLIAVDRPAANLPLRVSLYSALEMVKASWAEVTATCVQNCFRKAGFADVGPDADPEASEEDHSGGDLWQHVVDSDMGGRDICWDDFVTADDDADTAEPCTDEGIVNEVRGKSDSEESDDDDDETLEPAPTSVPVAIGYINSLRQLVYAKGLGEEHAAALNKLETTLIASALSKQTTIRKDQFVEMKNDHLELEPFVECLDCGRKLHQVCVLHFDSIWPEGFTCDNCLKQKGKKRKENKFTAKRLPTCKLANFIENRVNCYLKKKESGAGEVTIRVVSCTEKLVEVKPGMKMRYVDTGHWPEQFPYRAKALFAFEEIDGVDTCFFGMHVQEYGSECHPPNTRRVYIAYLDSVHFFRPKRFRTAVYHEILLGYLDYVKQLGFAMAHIWACPPSEGDDYIFHCHPPEQKIPKPKRLQDWYKMMLDKGIMERIVLEYKDILKQATEDNLKSACELPYFEGDFWPNVLEESIKELDQEEEEKRKAAEALAASAAASEGSQDGEPEGSEQGEKKGQKSGRNKKANKNKSNQRKNNKKSTVPHTGNDLSAKIYSTMEKHKEVFFVIRLHSAQAAVSLPQIHDPDLLMQCDLMDGRDAFLTLAREKHYEFSSLRRAKYSTMAMLYELHNQGQDRFVYTCNSCKSHVETRYHCTVCDDFDLCVACYDREGHPHKMEKLGFDLDDGTSAADPKQSNPQESQRLSIQRCIHSLVHACQCRDANCRLPSCRRMKRVVQHSKSCKRKTNGGCPICKQLIALCCYHAKHCQEAKCPVPFCLNIKHKLRQQQLQQRLQQAQILQRRIATMQNRGAPALPPATSAAVSMSSGPPALPPASTPPGGGSKPAGPPVGALQAVQQVQAAAARQQAPHLVGNPGGYGKGAPPAQKPLAPAGPRMMPLRWEGPPYGQQGLPPMRQAPPPPMVPPGAQMGPPGGGQQRQSQMTPALQQLINTLNPLSPQQLMQQVRSPPPGQLVRSPQPSPRPIPSPRQQPIPSPHYPSQTHSPHLGGGPLVEGTPSGADLMLPQGGLGAGPSPSPDLAPPPPPQPGDGSDMLTPQEQLNKFVENL</sequence>
<gene>
    <name evidence="1" type="ORF">HPB50_025104</name>
</gene>